<dbReference type="AlphaFoldDB" id="A0A8J6Q835"/>
<evidence type="ECO:0000313" key="3">
    <source>
        <dbReference type="Proteomes" id="UP000600588"/>
    </source>
</evidence>
<evidence type="ECO:0008006" key="4">
    <source>
        <dbReference type="Google" id="ProtNLM"/>
    </source>
</evidence>
<sequence length="120" mass="12895">MKNLILLLIITILFSYSCANDSEDDLIDTTPIPNLVTYNDDVKSIIDDNCISCHSATPTGGANISLITYAQVKSGVVNNNLIGKINGTASGSQMPLGAPKLPQNLIDLIEKWETDGFPEN</sequence>
<accession>A0A8J6Q835</accession>
<gene>
    <name evidence="2" type="ORF">ICJ83_09130</name>
</gene>
<dbReference type="Proteomes" id="UP000600588">
    <property type="component" value="Unassembled WGS sequence"/>
</dbReference>
<dbReference type="EMBL" id="JACVXB010000003">
    <property type="protein sequence ID" value="MBD0832295.1"/>
    <property type="molecule type" value="Genomic_DNA"/>
</dbReference>
<organism evidence="2 3">
    <name type="scientific">Aestuariibaculum sediminum</name>
    <dbReference type="NCBI Taxonomy" id="2770637"/>
    <lineage>
        <taxon>Bacteria</taxon>
        <taxon>Pseudomonadati</taxon>
        <taxon>Bacteroidota</taxon>
        <taxon>Flavobacteriia</taxon>
        <taxon>Flavobacteriales</taxon>
        <taxon>Flavobacteriaceae</taxon>
    </lineage>
</organism>
<keyword evidence="3" id="KW-1185">Reference proteome</keyword>
<name>A0A8J6Q835_9FLAO</name>
<dbReference type="PROSITE" id="PS51257">
    <property type="entry name" value="PROKAR_LIPOPROTEIN"/>
    <property type="match status" value="1"/>
</dbReference>
<feature type="signal peptide" evidence="1">
    <location>
        <begin position="1"/>
        <end position="19"/>
    </location>
</feature>
<reference evidence="2 3" key="1">
    <citation type="submission" date="2020-09" db="EMBL/GenBank/DDBJ databases">
        <title>TT11 complete genome.</title>
        <authorList>
            <person name="Wu Z."/>
        </authorList>
    </citation>
    <scope>NUCLEOTIDE SEQUENCE [LARGE SCALE GENOMIC DNA]</scope>
    <source>
        <strain evidence="2 3">TT11</strain>
    </source>
</reference>
<comment type="caution">
    <text evidence="2">The sequence shown here is derived from an EMBL/GenBank/DDBJ whole genome shotgun (WGS) entry which is preliminary data.</text>
</comment>
<protein>
    <recommendedName>
        <fullName evidence="4">Cytochrome c domain-containing protein</fullName>
    </recommendedName>
</protein>
<evidence type="ECO:0000313" key="2">
    <source>
        <dbReference type="EMBL" id="MBD0832295.1"/>
    </source>
</evidence>
<keyword evidence="1" id="KW-0732">Signal</keyword>
<evidence type="ECO:0000256" key="1">
    <source>
        <dbReference type="SAM" id="SignalP"/>
    </source>
</evidence>
<feature type="chain" id="PRO_5035161268" description="Cytochrome c domain-containing protein" evidence="1">
    <location>
        <begin position="20"/>
        <end position="120"/>
    </location>
</feature>
<dbReference type="RefSeq" id="WP_188230080.1">
    <property type="nucleotide sequence ID" value="NZ_JACVXB010000003.1"/>
</dbReference>
<proteinExistence type="predicted"/>